<dbReference type="Gene3D" id="3.90.930.50">
    <property type="match status" value="1"/>
</dbReference>
<dbReference type="PATRIC" id="fig|1129374.4.peg.895"/>
<dbReference type="InterPro" id="IPR018640">
    <property type="entry name" value="DUF2063"/>
</dbReference>
<dbReference type="AlphaFoldDB" id="H3ZC23"/>
<evidence type="ECO:0000259" key="1">
    <source>
        <dbReference type="Pfam" id="PF09836"/>
    </source>
</evidence>
<gene>
    <name evidence="3" type="ORF">AJE_04465</name>
</gene>
<evidence type="ECO:0000313" key="4">
    <source>
        <dbReference type="Proteomes" id="UP000012046"/>
    </source>
</evidence>
<dbReference type="RefSeq" id="WP_008949867.1">
    <property type="nucleotide sequence ID" value="NZ_AHTH01000009.1"/>
</dbReference>
<reference evidence="3 4" key="1">
    <citation type="journal article" date="2012" name="J. Bacteriol.">
        <title>Genome Sequence of Extracellular-Protease-Producing Alishewanella jeotgali Isolated from Traditional Korean Fermented Seafood.</title>
        <authorList>
            <person name="Jung J."/>
            <person name="Chun J."/>
            <person name="Park W."/>
        </authorList>
    </citation>
    <scope>NUCLEOTIDE SEQUENCE [LARGE SCALE GENOMIC DNA]</scope>
    <source>
        <strain evidence="3 4">KCTC 22429</strain>
    </source>
</reference>
<proteinExistence type="predicted"/>
<dbReference type="eggNOG" id="COG3219">
    <property type="taxonomic scope" value="Bacteria"/>
</dbReference>
<comment type="caution">
    <text evidence="3">The sequence shown here is derived from an EMBL/GenBank/DDBJ whole genome shotgun (WGS) entry which is preliminary data.</text>
</comment>
<accession>H3ZC23</accession>
<sequence length="253" mass="28475">MTEPTTPNLQQTQLAFARAIRHPQEPYAEQTVPTARLQIYQQLFFNNVSGFIDNAFPVLSTLYQPDAWLSLKQRFFADYRCHSPYFLHIAQQFVDFLQQYQPAAADPPFLAELAHYEWAELYVGTLAITSAQQAVTPAQLMSARLRLTEASLLAVYQYPVQHLSPDYQVNEPGPGQAFLIYRDWQDEVIFVQLNQASLLLLHQLTEQPGQTLPQLTASLALQLAPYSAAQLTEFALPLLTELAVKGALLHDGG</sequence>
<feature type="domain" description="Putative DNA-binding" evidence="1">
    <location>
        <begin position="11"/>
        <end position="97"/>
    </location>
</feature>
<protein>
    <submittedName>
        <fullName evidence="3">Uncharacterized protein</fullName>
    </submittedName>
</protein>
<dbReference type="Gene3D" id="1.10.150.690">
    <property type="entry name" value="DUF2063"/>
    <property type="match status" value="1"/>
</dbReference>
<dbReference type="Pfam" id="PF09836">
    <property type="entry name" value="DUF2063"/>
    <property type="match status" value="1"/>
</dbReference>
<keyword evidence="4" id="KW-1185">Reference proteome</keyword>
<organism evidence="3 4">
    <name type="scientific">Alishewanella jeotgali KCTC 22429</name>
    <dbReference type="NCBI Taxonomy" id="1129374"/>
    <lineage>
        <taxon>Bacteria</taxon>
        <taxon>Pseudomonadati</taxon>
        <taxon>Pseudomonadota</taxon>
        <taxon>Gammaproteobacteria</taxon>
        <taxon>Alteromonadales</taxon>
        <taxon>Alteromonadaceae</taxon>
        <taxon>Alishewanella</taxon>
    </lineage>
</organism>
<dbReference type="Proteomes" id="UP000012046">
    <property type="component" value="Unassembled WGS sequence"/>
</dbReference>
<dbReference type="Pfam" id="PF22106">
    <property type="entry name" value="NGO1945_C"/>
    <property type="match status" value="1"/>
</dbReference>
<dbReference type="STRING" id="1129374.AJE_04465"/>
<evidence type="ECO:0000259" key="2">
    <source>
        <dbReference type="Pfam" id="PF22106"/>
    </source>
</evidence>
<name>H3ZC23_9ALTE</name>
<dbReference type="EMBL" id="AHTH01000009">
    <property type="protein sequence ID" value="EHR41868.1"/>
    <property type="molecule type" value="Genomic_DNA"/>
</dbReference>
<dbReference type="InterPro" id="IPR054098">
    <property type="entry name" value="NGO1945-like_C"/>
</dbReference>
<evidence type="ECO:0000313" key="3">
    <source>
        <dbReference type="EMBL" id="EHR41868.1"/>
    </source>
</evidence>
<feature type="domain" description="NGO1945-like C-terminal" evidence="2">
    <location>
        <begin position="152"/>
        <end position="242"/>
    </location>
</feature>
<dbReference type="InterPro" id="IPR044922">
    <property type="entry name" value="DUF2063_N_sf"/>
</dbReference>